<accession>A0A8C9LLE7</accession>
<name>A0A8C9LLE7_9PRIM</name>
<protein>
    <submittedName>
        <fullName evidence="1">Uncharacterized protein</fullName>
    </submittedName>
</protein>
<sequence>MGFHQIVQAGLKLLTSSDAPSLASQSAGITGVSHRAHGLHTKGALPLDTATFYKVIPKS</sequence>
<evidence type="ECO:0000313" key="2">
    <source>
        <dbReference type="Proteomes" id="UP000694416"/>
    </source>
</evidence>
<dbReference type="AlphaFoldDB" id="A0A8C9LLE7"/>
<proteinExistence type="predicted"/>
<evidence type="ECO:0000313" key="1">
    <source>
        <dbReference type="Ensembl" id="ENSPTEP00000010276.1"/>
    </source>
</evidence>
<dbReference type="Ensembl" id="ENSPTET00000015611.1">
    <property type="protein sequence ID" value="ENSPTEP00000010276.1"/>
    <property type="gene ID" value="ENSPTEG00000011660.1"/>
</dbReference>
<reference evidence="1" key="2">
    <citation type="submission" date="2025-09" db="UniProtKB">
        <authorList>
            <consortium name="Ensembl"/>
        </authorList>
    </citation>
    <scope>IDENTIFICATION</scope>
</reference>
<dbReference type="PRINTS" id="PR02045">
    <property type="entry name" value="F138DOMAIN"/>
</dbReference>
<reference evidence="1" key="1">
    <citation type="submission" date="2025-08" db="UniProtKB">
        <authorList>
            <consortium name="Ensembl"/>
        </authorList>
    </citation>
    <scope>IDENTIFICATION</scope>
</reference>
<keyword evidence="2" id="KW-1185">Reference proteome</keyword>
<organism evidence="1 2">
    <name type="scientific">Piliocolobus tephrosceles</name>
    <name type="common">Ugandan red Colobus</name>
    <dbReference type="NCBI Taxonomy" id="591936"/>
    <lineage>
        <taxon>Eukaryota</taxon>
        <taxon>Metazoa</taxon>
        <taxon>Chordata</taxon>
        <taxon>Craniata</taxon>
        <taxon>Vertebrata</taxon>
        <taxon>Euteleostomi</taxon>
        <taxon>Mammalia</taxon>
        <taxon>Eutheria</taxon>
        <taxon>Euarchontoglires</taxon>
        <taxon>Primates</taxon>
        <taxon>Haplorrhini</taxon>
        <taxon>Catarrhini</taxon>
        <taxon>Cercopithecidae</taxon>
        <taxon>Colobinae</taxon>
        <taxon>Piliocolobus</taxon>
    </lineage>
</organism>
<dbReference type="Proteomes" id="UP000694416">
    <property type="component" value="Unplaced"/>
</dbReference>